<comment type="caution">
    <text evidence="2">The sequence shown here is derived from an EMBL/GenBank/DDBJ whole genome shotgun (WGS) entry which is preliminary data.</text>
</comment>
<organism evidence="2 3">
    <name type="scientific">Pleuronectes platessa</name>
    <name type="common">European plaice</name>
    <dbReference type="NCBI Taxonomy" id="8262"/>
    <lineage>
        <taxon>Eukaryota</taxon>
        <taxon>Metazoa</taxon>
        <taxon>Chordata</taxon>
        <taxon>Craniata</taxon>
        <taxon>Vertebrata</taxon>
        <taxon>Euteleostomi</taxon>
        <taxon>Actinopterygii</taxon>
        <taxon>Neopterygii</taxon>
        <taxon>Teleostei</taxon>
        <taxon>Neoteleostei</taxon>
        <taxon>Acanthomorphata</taxon>
        <taxon>Carangaria</taxon>
        <taxon>Pleuronectiformes</taxon>
        <taxon>Pleuronectoidei</taxon>
        <taxon>Pleuronectidae</taxon>
        <taxon>Pleuronectes</taxon>
    </lineage>
</organism>
<evidence type="ECO:0000256" key="1">
    <source>
        <dbReference type="SAM" id="MobiDB-lite"/>
    </source>
</evidence>
<keyword evidence="3" id="KW-1185">Reference proteome</keyword>
<protein>
    <submittedName>
        <fullName evidence="2">Uncharacterized protein</fullName>
    </submittedName>
</protein>
<proteinExistence type="predicted"/>
<name>A0A9N7W220_PLEPL</name>
<feature type="region of interest" description="Disordered" evidence="1">
    <location>
        <begin position="127"/>
        <end position="149"/>
    </location>
</feature>
<dbReference type="AlphaFoldDB" id="A0A9N7W220"/>
<gene>
    <name evidence="2" type="ORF">PLEPLA_LOCUS46435</name>
</gene>
<dbReference type="Proteomes" id="UP001153269">
    <property type="component" value="Unassembled WGS sequence"/>
</dbReference>
<evidence type="ECO:0000313" key="3">
    <source>
        <dbReference type="Proteomes" id="UP001153269"/>
    </source>
</evidence>
<accession>A0A9N7W220</accession>
<sequence>MSESPATGKICAYEAAARGGGSSMCLPLLRLPALLHFCLTPPIVGAWLMTVTPPVLGRHRDRLLSEVYMELAQLELMAANDFKWKQKKMITTSSTIPIGWRGPDSPGLSITHQVGGCLSAPVEPEHRLSSPVAPADSSRVAGPLKPRESGACGRLSEAALSFKPTDSNIRWVGTHRRRRRKGGKTWMTRLSPEAY</sequence>
<reference evidence="2" key="1">
    <citation type="submission" date="2020-03" db="EMBL/GenBank/DDBJ databases">
        <authorList>
            <person name="Weist P."/>
        </authorList>
    </citation>
    <scope>NUCLEOTIDE SEQUENCE</scope>
</reference>
<dbReference type="EMBL" id="CADEAL010004395">
    <property type="protein sequence ID" value="CAB1458605.1"/>
    <property type="molecule type" value="Genomic_DNA"/>
</dbReference>
<evidence type="ECO:0000313" key="2">
    <source>
        <dbReference type="EMBL" id="CAB1458605.1"/>
    </source>
</evidence>